<gene>
    <name evidence="2" type="ORF">D6858_07560</name>
</gene>
<dbReference type="EMBL" id="RAHJ01000018">
    <property type="protein sequence ID" value="RJX67828.1"/>
    <property type="molecule type" value="Genomic_DNA"/>
</dbReference>
<evidence type="ECO:0008006" key="4">
    <source>
        <dbReference type="Google" id="ProtNLM"/>
    </source>
</evidence>
<dbReference type="AlphaFoldDB" id="A0A419R1I9"/>
<organism evidence="2 3">
    <name type="scientific">Tsuneonella suprasediminis</name>
    <dbReference type="NCBI Taxonomy" id="2306996"/>
    <lineage>
        <taxon>Bacteria</taxon>
        <taxon>Pseudomonadati</taxon>
        <taxon>Pseudomonadota</taxon>
        <taxon>Alphaproteobacteria</taxon>
        <taxon>Sphingomonadales</taxon>
        <taxon>Erythrobacteraceae</taxon>
        <taxon>Tsuneonella</taxon>
    </lineage>
</organism>
<feature type="transmembrane region" description="Helical" evidence="1">
    <location>
        <begin position="28"/>
        <end position="46"/>
    </location>
</feature>
<feature type="transmembrane region" description="Helical" evidence="1">
    <location>
        <begin position="284"/>
        <end position="302"/>
    </location>
</feature>
<dbReference type="RefSeq" id="WP_120108705.1">
    <property type="nucleotide sequence ID" value="NZ_RAHJ01000018.1"/>
</dbReference>
<protein>
    <recommendedName>
        <fullName evidence="4">Flippase-like domain-containing protein</fullName>
    </recommendedName>
</protein>
<name>A0A419R1I9_9SPHN</name>
<comment type="caution">
    <text evidence="2">The sequence shown here is derived from an EMBL/GenBank/DDBJ whole genome shotgun (WGS) entry which is preliminary data.</text>
</comment>
<dbReference type="Proteomes" id="UP000284322">
    <property type="component" value="Unassembled WGS sequence"/>
</dbReference>
<feature type="transmembrane region" description="Helical" evidence="1">
    <location>
        <begin position="141"/>
        <end position="162"/>
    </location>
</feature>
<evidence type="ECO:0000313" key="3">
    <source>
        <dbReference type="Proteomes" id="UP000284322"/>
    </source>
</evidence>
<feature type="transmembrane region" description="Helical" evidence="1">
    <location>
        <begin position="203"/>
        <end position="223"/>
    </location>
</feature>
<keyword evidence="1" id="KW-0812">Transmembrane</keyword>
<accession>A0A419R1I9</accession>
<feature type="transmembrane region" description="Helical" evidence="1">
    <location>
        <begin position="174"/>
        <end position="191"/>
    </location>
</feature>
<proteinExistence type="predicted"/>
<evidence type="ECO:0000256" key="1">
    <source>
        <dbReference type="SAM" id="Phobius"/>
    </source>
</evidence>
<feature type="transmembrane region" description="Helical" evidence="1">
    <location>
        <begin position="66"/>
        <end position="85"/>
    </location>
</feature>
<keyword evidence="1" id="KW-0472">Membrane</keyword>
<keyword evidence="3" id="KW-1185">Reference proteome</keyword>
<dbReference type="OrthoDB" id="7184927at2"/>
<reference evidence="2 3" key="1">
    <citation type="submission" date="2018-09" db="EMBL/GenBank/DDBJ databases">
        <title>Altererythrobacter sp.Ery1 and Ery12, the genome sequencing of novel strains in genus Alterythrobacter.</title>
        <authorList>
            <person name="Cheng H."/>
            <person name="Wu Y.-H."/>
            <person name="Fang C."/>
            <person name="Xu X.-W."/>
        </authorList>
    </citation>
    <scope>NUCLEOTIDE SEQUENCE [LARGE SCALE GENOMIC DNA]</scope>
    <source>
        <strain evidence="2 3">Ery12</strain>
    </source>
</reference>
<evidence type="ECO:0000313" key="2">
    <source>
        <dbReference type="EMBL" id="RJX67828.1"/>
    </source>
</evidence>
<sequence length="308" mass="34253">MTQDTLALTPDSDRIELAPLDRPTRNRLWNLVPMAISLALLAAVAWQLRSLNFAELWAMVPRSPLFWLVFPFFYLIGPISEWVIFRRLWQIPLSGFGALLRKQVANELLLGYLGEAYFYSWARKRTAMVAAPFGAVKDVTILSAVAGNVMTLLLLVGVWPMIGSTILQEGSRPLLWSLAVVLLISFAAMVFRKSIFSLPRNELLFIFAMHVARIVASIALSALLWHLTLPSVAIAWWMFLATVRMLISRLPFIPNKDVVFAGLAVFLFGQDIAIGTLMAMMAGLLLITHMCVAAVLGVADLVKPEVTE</sequence>
<keyword evidence="1" id="KW-1133">Transmembrane helix</keyword>